<dbReference type="VEuPathDB" id="TriTrypDB:ECC02_000639"/>
<dbReference type="GO" id="GO:0003755">
    <property type="term" value="F:peptidyl-prolyl cis-trans isomerase activity"/>
    <property type="evidence" value="ECO:0007669"/>
    <property type="project" value="InterPro"/>
</dbReference>
<dbReference type="InterPro" id="IPR029000">
    <property type="entry name" value="Cyclophilin-like_dom_sf"/>
</dbReference>
<dbReference type="VEuPathDB" id="TriTrypDB:TcBrA4_0037570"/>
<dbReference type="VEuPathDB" id="TriTrypDB:Tc_MARK_6031"/>
<name>A0A2V2WJH4_TRYCR</name>
<organism evidence="3 4">
    <name type="scientific">Trypanosoma cruzi</name>
    <dbReference type="NCBI Taxonomy" id="5693"/>
    <lineage>
        <taxon>Eukaryota</taxon>
        <taxon>Discoba</taxon>
        <taxon>Euglenozoa</taxon>
        <taxon>Kinetoplastea</taxon>
        <taxon>Metakinetoplastina</taxon>
        <taxon>Trypanosomatida</taxon>
        <taxon>Trypanosomatidae</taxon>
        <taxon>Trypanosoma</taxon>
        <taxon>Schizotrypanum</taxon>
    </lineage>
</organism>
<evidence type="ECO:0000259" key="2">
    <source>
        <dbReference type="PROSITE" id="PS50072"/>
    </source>
</evidence>
<dbReference type="VEuPathDB" id="TriTrypDB:TcCL_NonESM01534"/>
<dbReference type="SUPFAM" id="SSF50891">
    <property type="entry name" value="Cyclophilin-like"/>
    <property type="match status" value="1"/>
</dbReference>
<dbReference type="VEuPathDB" id="TriTrypDB:TcCLB.511429.20"/>
<dbReference type="VEuPathDB" id="TriTrypDB:C3747_87g98"/>
<dbReference type="VEuPathDB" id="TriTrypDB:TcYC6_0016790"/>
<dbReference type="AlphaFoldDB" id="A0A2V2WJH4"/>
<dbReference type="InterPro" id="IPR002130">
    <property type="entry name" value="Cyclophilin-type_PPIase_dom"/>
</dbReference>
<gene>
    <name evidence="3" type="ORF">C3747_87g98</name>
</gene>
<feature type="region of interest" description="Disordered" evidence="1">
    <location>
        <begin position="113"/>
        <end position="136"/>
    </location>
</feature>
<comment type="caution">
    <text evidence="3">The sequence shown here is derived from an EMBL/GenBank/DDBJ whole genome shotgun (WGS) entry which is preliminary data.</text>
</comment>
<proteinExistence type="predicted"/>
<evidence type="ECO:0000313" key="4">
    <source>
        <dbReference type="Proteomes" id="UP000246078"/>
    </source>
</evidence>
<accession>A0A2V2WJH4</accession>
<dbReference type="Pfam" id="PF00160">
    <property type="entry name" value="Pro_isomerase"/>
    <property type="match status" value="1"/>
</dbReference>
<protein>
    <submittedName>
        <fullName evidence="3">Putative cyclophilin 15</fullName>
    </submittedName>
</protein>
<dbReference type="PROSITE" id="PS50072">
    <property type="entry name" value="CSA_PPIASE_2"/>
    <property type="match status" value="1"/>
</dbReference>
<dbReference type="VEuPathDB" id="TriTrypDB:TCDM_00955"/>
<dbReference type="Gene3D" id="2.40.100.10">
    <property type="entry name" value="Cyclophilin-like"/>
    <property type="match status" value="1"/>
</dbReference>
<dbReference type="VEuPathDB" id="TriTrypDB:TCSYLVIO_007316"/>
<dbReference type="EMBL" id="PRFC01000087">
    <property type="protein sequence ID" value="PWV08740.1"/>
    <property type="molecule type" value="Genomic_DNA"/>
</dbReference>
<evidence type="ECO:0000256" key="1">
    <source>
        <dbReference type="SAM" id="MobiDB-lite"/>
    </source>
</evidence>
<dbReference type="VEuPathDB" id="TriTrypDB:BCY84_01789"/>
<feature type="compositionally biased region" description="Low complexity" evidence="1">
    <location>
        <begin position="120"/>
        <end position="136"/>
    </location>
</feature>
<dbReference type="VEuPathDB" id="TriTrypDB:C4B63_22g94"/>
<dbReference type="VEuPathDB" id="TriTrypDB:TcG_07239"/>
<dbReference type="VEuPathDB" id="TriTrypDB:TcCLB.509991.29"/>
<sequence length="220" mass="23568">MQATLHFRFPNRQNPKEPRDVSVRVLLQAAEQRPKATLNFFFMCTGQLPSTDVLNSLGIAVGELSATSVGGGLRSSGLKPFAESTVVRIEKNVMMEIGSSMTKTIFGGFIEDEPLEGKQSHPSSSSSISTAARSTHAAGMQQLRAGTILIGNVGSPNTNGSRYYFLLQDVVTGKTASRVRCLSAPWNGRRRVTGSLRGVWIGRSPATHTCAPASRADMGV</sequence>
<reference evidence="3 4" key="1">
    <citation type="journal article" date="2018" name="Microb. Genom.">
        <title>Expanding an expanded genome: long-read sequencing of Trypanosoma cruzi.</title>
        <authorList>
            <person name="Berna L."/>
            <person name="Rodriguez M."/>
            <person name="Chiribao M.L."/>
            <person name="Parodi-Talice A."/>
            <person name="Pita S."/>
            <person name="Rijo G."/>
            <person name="Alvarez-Valin F."/>
            <person name="Robello C."/>
        </authorList>
    </citation>
    <scope>NUCLEOTIDE SEQUENCE [LARGE SCALE GENOMIC DNA]</scope>
    <source>
        <strain evidence="3 4">TCC</strain>
    </source>
</reference>
<evidence type="ECO:0000313" key="3">
    <source>
        <dbReference type="EMBL" id="PWV08740.1"/>
    </source>
</evidence>
<dbReference type="Proteomes" id="UP000246078">
    <property type="component" value="Unassembled WGS sequence"/>
</dbReference>
<feature type="domain" description="PPIase cyclophilin-type" evidence="2">
    <location>
        <begin position="34"/>
        <end position="202"/>
    </location>
</feature>